<reference evidence="1 2" key="1">
    <citation type="submission" date="2018-03" db="EMBL/GenBank/DDBJ databases">
        <title>Whole genome sequencing of Histamine producing bacteria.</title>
        <authorList>
            <person name="Butler K."/>
        </authorList>
    </citation>
    <scope>NUCLEOTIDE SEQUENCE [LARGE SCALE GENOMIC DNA]</scope>
    <source>
        <strain evidence="1 2">ATCC 33979</strain>
    </source>
</reference>
<gene>
    <name evidence="1" type="ORF">CTM89_21220</name>
</gene>
<comment type="caution">
    <text evidence="1">The sequence shown here is derived from an EMBL/GenBank/DDBJ whole genome shotgun (WGS) entry which is preliminary data.</text>
</comment>
<dbReference type="Proteomes" id="UP000240410">
    <property type="component" value="Unassembled WGS sequence"/>
</dbReference>
<proteinExistence type="predicted"/>
<sequence>YPMYDISGPANDATSSYDNKTYIYLQLASNEAHTLYEVDSNYGLTSVIEVTDVNTNELTFFYHPVSDHTSTTRYIALPSRIDATVFVDLLSNDGMENDGLALDHVASLITVVDDVNALLTAGTSVSFEVLNIDQLSNVRDGEYLAGYNSVFSSLGTLDSVETLQGVIDSVNANIDSQNAIEGYATNNDATNLTIAELEAIFGVTDGVTLVDENLPYYKEAIAGSVATDVDSGAKLVTLLTAVNTQYTSFDMTGALVANRIDGATVQAYALNVDGTLGEAVSRGEVTTDADGH</sequence>
<protein>
    <submittedName>
        <fullName evidence="1">Uncharacterized protein</fullName>
    </submittedName>
</protein>
<feature type="non-terminal residue" evidence="1">
    <location>
        <position position="1"/>
    </location>
</feature>
<dbReference type="RefSeq" id="WP_181319104.1">
    <property type="nucleotide sequence ID" value="NZ_PYOJ01000083.1"/>
</dbReference>
<organism evidence="1 2">
    <name type="scientific">Photobacterium leiognathi</name>
    <dbReference type="NCBI Taxonomy" id="553611"/>
    <lineage>
        <taxon>Bacteria</taxon>
        <taxon>Pseudomonadati</taxon>
        <taxon>Pseudomonadota</taxon>
        <taxon>Gammaproteobacteria</taxon>
        <taxon>Vibrionales</taxon>
        <taxon>Vibrionaceae</taxon>
        <taxon>Photobacterium</taxon>
    </lineage>
</organism>
<dbReference type="AlphaFoldDB" id="A0A2T3M410"/>
<name>A0A2T3M410_PHOLE</name>
<evidence type="ECO:0000313" key="2">
    <source>
        <dbReference type="Proteomes" id="UP000240410"/>
    </source>
</evidence>
<evidence type="ECO:0000313" key="1">
    <source>
        <dbReference type="EMBL" id="PSV85606.1"/>
    </source>
</evidence>
<feature type="non-terminal residue" evidence="1">
    <location>
        <position position="292"/>
    </location>
</feature>
<dbReference type="EMBL" id="PYOJ01000083">
    <property type="protein sequence ID" value="PSV85606.1"/>
    <property type="molecule type" value="Genomic_DNA"/>
</dbReference>
<accession>A0A2T3M410</accession>